<accession>A0A5C1AC82</accession>
<feature type="compositionally biased region" description="Basic residues" evidence="1">
    <location>
        <begin position="100"/>
        <end position="110"/>
    </location>
</feature>
<dbReference type="EMBL" id="CP042425">
    <property type="protein sequence ID" value="QEL15807.1"/>
    <property type="molecule type" value="Genomic_DNA"/>
</dbReference>
<evidence type="ECO:0000313" key="3">
    <source>
        <dbReference type="Proteomes" id="UP000324974"/>
    </source>
</evidence>
<reference evidence="3" key="1">
    <citation type="submission" date="2019-08" db="EMBL/GenBank/DDBJ databases">
        <title>Limnoglobus roseus gen. nov., sp. nov., a novel freshwater planctomycete with a giant genome from the family Gemmataceae.</title>
        <authorList>
            <person name="Kulichevskaya I.S."/>
            <person name="Naumoff D.G."/>
            <person name="Miroshnikov K."/>
            <person name="Ivanova A."/>
            <person name="Philippov D.A."/>
            <person name="Hakobyan A."/>
            <person name="Rijpstra I.C."/>
            <person name="Sinninghe Damste J.S."/>
            <person name="Liesack W."/>
            <person name="Dedysh S.N."/>
        </authorList>
    </citation>
    <scope>NUCLEOTIDE SEQUENCE [LARGE SCALE GENOMIC DNA]</scope>
    <source>
        <strain evidence="3">PX52</strain>
    </source>
</reference>
<feature type="region of interest" description="Disordered" evidence="1">
    <location>
        <begin position="98"/>
        <end position="117"/>
    </location>
</feature>
<dbReference type="KEGG" id="lrs:PX52LOC_02743"/>
<organism evidence="2 3">
    <name type="scientific">Limnoglobus roseus</name>
    <dbReference type="NCBI Taxonomy" id="2598579"/>
    <lineage>
        <taxon>Bacteria</taxon>
        <taxon>Pseudomonadati</taxon>
        <taxon>Planctomycetota</taxon>
        <taxon>Planctomycetia</taxon>
        <taxon>Gemmatales</taxon>
        <taxon>Gemmataceae</taxon>
        <taxon>Limnoglobus</taxon>
    </lineage>
</organism>
<protein>
    <submittedName>
        <fullName evidence="2">Uncharacterized protein</fullName>
    </submittedName>
</protein>
<dbReference type="RefSeq" id="WP_149110584.1">
    <property type="nucleotide sequence ID" value="NZ_CP042425.1"/>
</dbReference>
<sequence>MSAAKPPSPTLFLRAAELRVRGSSWDAIAKDVGRAEKTVREWVRTYPREWRKAVRDAEGQVAQEATAESVLTLRRQLRSDDEKTSREAAAALIKFAALKQKPRTRAKPTRGPKVPPPVAALAEFVGGLTDEEVTTLLRELRRVPPADGTDAGPATPDRGEPARAE</sequence>
<evidence type="ECO:0000313" key="2">
    <source>
        <dbReference type="EMBL" id="QEL15807.1"/>
    </source>
</evidence>
<keyword evidence="3" id="KW-1185">Reference proteome</keyword>
<gene>
    <name evidence="2" type="ORF">PX52LOC_02743</name>
</gene>
<evidence type="ECO:0000256" key="1">
    <source>
        <dbReference type="SAM" id="MobiDB-lite"/>
    </source>
</evidence>
<feature type="region of interest" description="Disordered" evidence="1">
    <location>
        <begin position="139"/>
        <end position="165"/>
    </location>
</feature>
<proteinExistence type="predicted"/>
<name>A0A5C1AC82_9BACT</name>
<dbReference type="AlphaFoldDB" id="A0A5C1AC82"/>
<dbReference type="Proteomes" id="UP000324974">
    <property type="component" value="Chromosome"/>
</dbReference>